<keyword evidence="1" id="KW-1003">Cell membrane</keyword>
<keyword evidence="5" id="KW-0378">Hydrolase</keyword>
<keyword evidence="2" id="KW-0673">Quorum sensing</keyword>
<comment type="caution">
    <text evidence="9">The sequence shown here is derived from an EMBL/GenBank/DDBJ whole genome shotgun (WGS) entry which is preliminary data.</text>
</comment>
<proteinExistence type="predicted"/>
<organism evidence="9 10">
    <name type="scientific">Vallitalea longa</name>
    <dbReference type="NCBI Taxonomy" id="2936439"/>
    <lineage>
        <taxon>Bacteria</taxon>
        <taxon>Bacillati</taxon>
        <taxon>Bacillota</taxon>
        <taxon>Clostridia</taxon>
        <taxon>Lachnospirales</taxon>
        <taxon>Vallitaleaceae</taxon>
        <taxon>Vallitalea</taxon>
    </lineage>
</organism>
<evidence type="ECO:0000256" key="2">
    <source>
        <dbReference type="ARBA" id="ARBA00022654"/>
    </source>
</evidence>
<evidence type="ECO:0000313" key="9">
    <source>
        <dbReference type="EMBL" id="GKX28535.1"/>
    </source>
</evidence>
<evidence type="ECO:0000256" key="7">
    <source>
        <dbReference type="ARBA" id="ARBA00023136"/>
    </source>
</evidence>
<dbReference type="GO" id="GO:0016020">
    <property type="term" value="C:membrane"/>
    <property type="evidence" value="ECO:0007669"/>
    <property type="project" value="InterPro"/>
</dbReference>
<gene>
    <name evidence="9" type="primary">agrB</name>
    <name evidence="9" type="ORF">SH1V18_10150</name>
</gene>
<keyword evidence="10" id="KW-1185">Reference proteome</keyword>
<evidence type="ECO:0000256" key="1">
    <source>
        <dbReference type="ARBA" id="ARBA00022475"/>
    </source>
</evidence>
<evidence type="ECO:0000256" key="4">
    <source>
        <dbReference type="ARBA" id="ARBA00022692"/>
    </source>
</evidence>
<sequence>MIYEFSNKISSKLIDKKVIKEEDKEIYTYGFEIVISSLLILIGMVGLGILLHQLLKVIVFILFFCSLRIQAGGYHAKSHLKCFIYFLLSCFFAILISYLLLDYERNLLIIILVLIESCIIILTYAPVDTINKPLCDSEKITYKKKSMITVIIQSLIIFTLSIFFNSLQSYYMVAAIAVFMESITVLPIINKRESEVKIC</sequence>
<dbReference type="RefSeq" id="WP_281812899.1">
    <property type="nucleotide sequence ID" value="NZ_BRLB01000001.1"/>
</dbReference>
<dbReference type="GO" id="GO:0009372">
    <property type="term" value="P:quorum sensing"/>
    <property type="evidence" value="ECO:0007669"/>
    <property type="project" value="UniProtKB-KW"/>
</dbReference>
<dbReference type="GO" id="GO:0008233">
    <property type="term" value="F:peptidase activity"/>
    <property type="evidence" value="ECO:0007669"/>
    <property type="project" value="UniProtKB-KW"/>
</dbReference>
<keyword evidence="6 8" id="KW-1133">Transmembrane helix</keyword>
<evidence type="ECO:0000256" key="6">
    <source>
        <dbReference type="ARBA" id="ARBA00022989"/>
    </source>
</evidence>
<dbReference type="EMBL" id="BRLB01000001">
    <property type="protein sequence ID" value="GKX28535.1"/>
    <property type="molecule type" value="Genomic_DNA"/>
</dbReference>
<dbReference type="Proteomes" id="UP001144256">
    <property type="component" value="Unassembled WGS sequence"/>
</dbReference>
<feature type="transmembrane region" description="Helical" evidence="8">
    <location>
        <begin position="53"/>
        <end position="71"/>
    </location>
</feature>
<feature type="transmembrane region" description="Helical" evidence="8">
    <location>
        <begin position="170"/>
        <end position="189"/>
    </location>
</feature>
<dbReference type="AlphaFoldDB" id="A0A9W5Y9J4"/>
<keyword evidence="4 8" id="KW-0812">Transmembrane</keyword>
<name>A0A9W5Y9J4_9FIRM</name>
<keyword evidence="7 8" id="KW-0472">Membrane</keyword>
<evidence type="ECO:0000256" key="5">
    <source>
        <dbReference type="ARBA" id="ARBA00022801"/>
    </source>
</evidence>
<feature type="transmembrane region" description="Helical" evidence="8">
    <location>
        <begin position="146"/>
        <end position="164"/>
    </location>
</feature>
<dbReference type="InterPro" id="IPR006741">
    <property type="entry name" value="AgrB"/>
</dbReference>
<feature type="transmembrane region" description="Helical" evidence="8">
    <location>
        <begin position="26"/>
        <end position="47"/>
    </location>
</feature>
<evidence type="ECO:0000313" key="10">
    <source>
        <dbReference type="Proteomes" id="UP001144256"/>
    </source>
</evidence>
<dbReference type="GO" id="GO:0006508">
    <property type="term" value="P:proteolysis"/>
    <property type="evidence" value="ECO:0007669"/>
    <property type="project" value="UniProtKB-KW"/>
</dbReference>
<keyword evidence="3" id="KW-0645">Protease</keyword>
<dbReference type="SMART" id="SM00793">
    <property type="entry name" value="AgrB"/>
    <property type="match status" value="1"/>
</dbReference>
<feature type="transmembrane region" description="Helical" evidence="8">
    <location>
        <begin position="107"/>
        <end position="125"/>
    </location>
</feature>
<protein>
    <submittedName>
        <fullName evidence="9">Accessory gene regulator</fullName>
    </submittedName>
</protein>
<evidence type="ECO:0000256" key="3">
    <source>
        <dbReference type="ARBA" id="ARBA00022670"/>
    </source>
</evidence>
<feature type="transmembrane region" description="Helical" evidence="8">
    <location>
        <begin position="83"/>
        <end position="101"/>
    </location>
</feature>
<accession>A0A9W5Y9J4</accession>
<dbReference type="Pfam" id="PF04647">
    <property type="entry name" value="AgrB"/>
    <property type="match status" value="1"/>
</dbReference>
<reference evidence="9" key="1">
    <citation type="submission" date="2022-06" db="EMBL/GenBank/DDBJ databases">
        <title>Vallitalea longa sp. nov., an anaerobic bacterium isolated from marine sediment.</title>
        <authorList>
            <person name="Hirano S."/>
            <person name="Terahara T."/>
            <person name="Mori K."/>
            <person name="Hamada M."/>
            <person name="Matsumoto R."/>
            <person name="Kobayashi T."/>
        </authorList>
    </citation>
    <scope>NUCLEOTIDE SEQUENCE</scope>
    <source>
        <strain evidence="9">SH18-1</strain>
    </source>
</reference>
<evidence type="ECO:0000256" key="8">
    <source>
        <dbReference type="SAM" id="Phobius"/>
    </source>
</evidence>